<gene>
    <name evidence="3" type="ORF">ZOSMA_351G00090</name>
</gene>
<feature type="domain" description="Retrotransposon gag" evidence="2">
    <location>
        <begin position="100"/>
        <end position="169"/>
    </location>
</feature>
<keyword evidence="4" id="KW-1185">Reference proteome</keyword>
<proteinExistence type="predicted"/>
<dbReference type="Pfam" id="PF03732">
    <property type="entry name" value="Retrotrans_gag"/>
    <property type="match status" value="1"/>
</dbReference>
<comment type="caution">
    <text evidence="3">The sequence shown here is derived from an EMBL/GenBank/DDBJ whole genome shotgun (WGS) entry which is preliminary data.</text>
</comment>
<organism evidence="3 4">
    <name type="scientific">Zostera marina</name>
    <name type="common">Eelgrass</name>
    <dbReference type="NCBI Taxonomy" id="29655"/>
    <lineage>
        <taxon>Eukaryota</taxon>
        <taxon>Viridiplantae</taxon>
        <taxon>Streptophyta</taxon>
        <taxon>Embryophyta</taxon>
        <taxon>Tracheophyta</taxon>
        <taxon>Spermatophyta</taxon>
        <taxon>Magnoliopsida</taxon>
        <taxon>Liliopsida</taxon>
        <taxon>Zosteraceae</taxon>
        <taxon>Zostera</taxon>
    </lineage>
</organism>
<dbReference type="PANTHER" id="PTHR33223">
    <property type="entry name" value="CCHC-TYPE DOMAIN-CONTAINING PROTEIN"/>
    <property type="match status" value="1"/>
</dbReference>
<evidence type="ECO:0000259" key="2">
    <source>
        <dbReference type="Pfam" id="PF03732"/>
    </source>
</evidence>
<dbReference type="InterPro" id="IPR005162">
    <property type="entry name" value="Retrotrans_gag_dom"/>
</dbReference>
<evidence type="ECO:0000313" key="3">
    <source>
        <dbReference type="EMBL" id="KMZ64694.1"/>
    </source>
</evidence>
<dbReference type="PANTHER" id="PTHR33223:SF10">
    <property type="entry name" value="AMINOTRANSFERASE-LIKE PLANT MOBILE DOMAIN-CONTAINING PROTEIN"/>
    <property type="match status" value="1"/>
</dbReference>
<protein>
    <recommendedName>
        <fullName evidence="2">Retrotransposon gag domain-containing protein</fullName>
    </recommendedName>
</protein>
<dbReference type="Proteomes" id="UP000036987">
    <property type="component" value="Unassembled WGS sequence"/>
</dbReference>
<feature type="region of interest" description="Disordered" evidence="1">
    <location>
        <begin position="1"/>
        <end position="49"/>
    </location>
</feature>
<dbReference type="STRING" id="29655.A0A0K9P6T4"/>
<evidence type="ECO:0000256" key="1">
    <source>
        <dbReference type="SAM" id="MobiDB-lite"/>
    </source>
</evidence>
<name>A0A0K9P6T4_ZOSMR</name>
<evidence type="ECO:0000313" key="4">
    <source>
        <dbReference type="Proteomes" id="UP000036987"/>
    </source>
</evidence>
<dbReference type="OMA" id="KYERSTH"/>
<feature type="compositionally biased region" description="Basic and acidic residues" evidence="1">
    <location>
        <begin position="22"/>
        <end position="38"/>
    </location>
</feature>
<accession>A0A0K9P6T4</accession>
<dbReference type="OrthoDB" id="784947at2759"/>
<dbReference type="EMBL" id="LFYR01001104">
    <property type="protein sequence ID" value="KMZ64694.1"/>
    <property type="molecule type" value="Genomic_DNA"/>
</dbReference>
<reference evidence="4" key="1">
    <citation type="journal article" date="2016" name="Nature">
        <title>The genome of the seagrass Zostera marina reveals angiosperm adaptation to the sea.</title>
        <authorList>
            <person name="Olsen J.L."/>
            <person name="Rouze P."/>
            <person name="Verhelst B."/>
            <person name="Lin Y.-C."/>
            <person name="Bayer T."/>
            <person name="Collen J."/>
            <person name="Dattolo E."/>
            <person name="De Paoli E."/>
            <person name="Dittami S."/>
            <person name="Maumus F."/>
            <person name="Michel G."/>
            <person name="Kersting A."/>
            <person name="Lauritano C."/>
            <person name="Lohaus R."/>
            <person name="Toepel M."/>
            <person name="Tonon T."/>
            <person name="Vanneste K."/>
            <person name="Amirebrahimi M."/>
            <person name="Brakel J."/>
            <person name="Bostroem C."/>
            <person name="Chovatia M."/>
            <person name="Grimwood J."/>
            <person name="Jenkins J.W."/>
            <person name="Jueterbock A."/>
            <person name="Mraz A."/>
            <person name="Stam W.T."/>
            <person name="Tice H."/>
            <person name="Bornberg-Bauer E."/>
            <person name="Green P.J."/>
            <person name="Pearson G.A."/>
            <person name="Procaccini G."/>
            <person name="Duarte C.M."/>
            <person name="Schmutz J."/>
            <person name="Reusch T.B.H."/>
            <person name="Van de Peer Y."/>
        </authorList>
    </citation>
    <scope>NUCLEOTIDE SEQUENCE [LARGE SCALE GENOMIC DNA]</scope>
    <source>
        <strain evidence="4">cv. Finnish</strain>
    </source>
</reference>
<sequence>MNNNSLKYERSTHESKRNRRNPIKEKVQPPSQPEEKRIKLSMSSRKSPLDSKLLQEPYPLKFKVPKFETYGGTSDPQEHIDKFISLMEIQTARDDLLCRVFPLTLKGISYQWFANLPSASITDFSDLGRKFLAQHTALLRVKNEPYILGNIEHGNLSLRDYTKKFTEALTIVVCDRPLYEESQR</sequence>
<dbReference type="AlphaFoldDB" id="A0A0K9P6T4"/>